<accession>A0A4C1YNR2</accession>
<feature type="region of interest" description="Disordered" evidence="1">
    <location>
        <begin position="1"/>
        <end position="36"/>
    </location>
</feature>
<sequence length="232" mass="25875">MNRKRIKEFSGGKNTKSRRRAGVLGGRRDGRATGRRGDILRVPTNTLIFRVLDSCTSDVHRRPTAAMPKGGSAATVLSAPDGAGDVLERKSKKFGILQTKHLTVFLIMERRNGRKKRKKETQIAGYLQPAYSIQSALIKAGAHDVRIVGPTLETIMTHERHKRAHTLVYVVKIQRMPPADTTRPISAAGPRRRARINIEFTTLPATTKFILTAFKVDLREFMEAAHNTMLAN</sequence>
<dbReference type="AlphaFoldDB" id="A0A4C1YNR2"/>
<evidence type="ECO:0000313" key="3">
    <source>
        <dbReference type="Proteomes" id="UP000299102"/>
    </source>
</evidence>
<dbReference type="Proteomes" id="UP000299102">
    <property type="component" value="Unassembled WGS sequence"/>
</dbReference>
<evidence type="ECO:0000313" key="2">
    <source>
        <dbReference type="EMBL" id="GBP76750.1"/>
    </source>
</evidence>
<comment type="caution">
    <text evidence="2">The sequence shown here is derived from an EMBL/GenBank/DDBJ whole genome shotgun (WGS) entry which is preliminary data.</text>
</comment>
<keyword evidence="3" id="KW-1185">Reference proteome</keyword>
<evidence type="ECO:0000256" key="1">
    <source>
        <dbReference type="SAM" id="MobiDB-lite"/>
    </source>
</evidence>
<organism evidence="2 3">
    <name type="scientific">Eumeta variegata</name>
    <name type="common">Bagworm moth</name>
    <name type="synonym">Eumeta japonica</name>
    <dbReference type="NCBI Taxonomy" id="151549"/>
    <lineage>
        <taxon>Eukaryota</taxon>
        <taxon>Metazoa</taxon>
        <taxon>Ecdysozoa</taxon>
        <taxon>Arthropoda</taxon>
        <taxon>Hexapoda</taxon>
        <taxon>Insecta</taxon>
        <taxon>Pterygota</taxon>
        <taxon>Neoptera</taxon>
        <taxon>Endopterygota</taxon>
        <taxon>Lepidoptera</taxon>
        <taxon>Glossata</taxon>
        <taxon>Ditrysia</taxon>
        <taxon>Tineoidea</taxon>
        <taxon>Psychidae</taxon>
        <taxon>Oiketicinae</taxon>
        <taxon>Eumeta</taxon>
    </lineage>
</organism>
<name>A0A4C1YNR2_EUMVA</name>
<reference evidence="2 3" key="1">
    <citation type="journal article" date="2019" name="Commun. Biol.">
        <title>The bagworm genome reveals a unique fibroin gene that provides high tensile strength.</title>
        <authorList>
            <person name="Kono N."/>
            <person name="Nakamura H."/>
            <person name="Ohtoshi R."/>
            <person name="Tomita M."/>
            <person name="Numata K."/>
            <person name="Arakawa K."/>
        </authorList>
    </citation>
    <scope>NUCLEOTIDE SEQUENCE [LARGE SCALE GENOMIC DNA]</scope>
</reference>
<dbReference type="EMBL" id="BGZK01001302">
    <property type="protein sequence ID" value="GBP76750.1"/>
    <property type="molecule type" value="Genomic_DNA"/>
</dbReference>
<feature type="compositionally biased region" description="Basic and acidic residues" evidence="1">
    <location>
        <begin position="26"/>
        <end position="36"/>
    </location>
</feature>
<proteinExistence type="predicted"/>
<protein>
    <submittedName>
        <fullName evidence="2">Uncharacterized protein</fullName>
    </submittedName>
</protein>
<gene>
    <name evidence="2" type="ORF">EVAR_58474_1</name>
</gene>